<organism evidence="1">
    <name type="scientific">Arion vulgaris</name>
    <dbReference type="NCBI Taxonomy" id="1028688"/>
    <lineage>
        <taxon>Eukaryota</taxon>
        <taxon>Metazoa</taxon>
        <taxon>Spiralia</taxon>
        <taxon>Lophotrochozoa</taxon>
        <taxon>Mollusca</taxon>
        <taxon>Gastropoda</taxon>
        <taxon>Heterobranchia</taxon>
        <taxon>Euthyneura</taxon>
        <taxon>Panpulmonata</taxon>
        <taxon>Eupulmonata</taxon>
        <taxon>Stylommatophora</taxon>
        <taxon>Helicina</taxon>
        <taxon>Arionoidea</taxon>
        <taxon>Arionidae</taxon>
        <taxon>Arion</taxon>
    </lineage>
</organism>
<protein>
    <submittedName>
        <fullName evidence="1">Uncharacterized protein</fullName>
    </submittedName>
</protein>
<feature type="non-terminal residue" evidence="1">
    <location>
        <position position="58"/>
    </location>
</feature>
<dbReference type="AlphaFoldDB" id="A0A0B6Y1M5"/>
<accession>A0A0B6Y1M5</accession>
<gene>
    <name evidence="1" type="primary">ORF10126</name>
</gene>
<evidence type="ECO:0000313" key="1">
    <source>
        <dbReference type="EMBL" id="CEK50202.1"/>
    </source>
</evidence>
<name>A0A0B6Y1M5_9EUPU</name>
<proteinExistence type="predicted"/>
<reference evidence="1" key="1">
    <citation type="submission" date="2014-12" db="EMBL/GenBank/DDBJ databases">
        <title>Insight into the proteome of Arion vulgaris.</title>
        <authorList>
            <person name="Aradska J."/>
            <person name="Bulat T."/>
            <person name="Smidak R."/>
            <person name="Sarate P."/>
            <person name="Gangsoo J."/>
            <person name="Sialana F."/>
            <person name="Bilban M."/>
            <person name="Lubec G."/>
        </authorList>
    </citation>
    <scope>NUCLEOTIDE SEQUENCE</scope>
    <source>
        <tissue evidence="1">Skin</tissue>
    </source>
</reference>
<sequence length="58" mass="6433">MANLLSGQYLQVESKDEEQLTVRLYKLLKNGGFEKIRPQINLRSAVSGNKNPTASVNA</sequence>
<dbReference type="EMBL" id="HACG01003337">
    <property type="protein sequence ID" value="CEK50202.1"/>
    <property type="molecule type" value="Transcribed_RNA"/>
</dbReference>